<dbReference type="Pfam" id="PF00096">
    <property type="entry name" value="zf-C2H2"/>
    <property type="match status" value="4"/>
</dbReference>
<dbReference type="EMBL" id="JARBDR010000829">
    <property type="protein sequence ID" value="KAJ8305202.1"/>
    <property type="molecule type" value="Genomic_DNA"/>
</dbReference>
<dbReference type="PROSITE" id="PS00028">
    <property type="entry name" value="ZINC_FINGER_C2H2_1"/>
    <property type="match status" value="7"/>
</dbReference>
<feature type="compositionally biased region" description="Polar residues" evidence="6">
    <location>
        <begin position="298"/>
        <end position="312"/>
    </location>
</feature>
<feature type="domain" description="C2H2-type" evidence="8">
    <location>
        <begin position="20"/>
        <end position="49"/>
    </location>
</feature>
<evidence type="ECO:0000259" key="8">
    <source>
        <dbReference type="PROSITE" id="PS50157"/>
    </source>
</evidence>
<dbReference type="SMART" id="SM00355">
    <property type="entry name" value="ZnF_C2H2"/>
    <property type="match status" value="7"/>
</dbReference>
<keyword evidence="7" id="KW-0812">Transmembrane</keyword>
<feature type="compositionally biased region" description="Basic residues" evidence="6">
    <location>
        <begin position="252"/>
        <end position="269"/>
    </location>
</feature>
<keyword evidence="2" id="KW-0677">Repeat</keyword>
<dbReference type="Proteomes" id="UP001217089">
    <property type="component" value="Unassembled WGS sequence"/>
</dbReference>
<organism evidence="9 10">
    <name type="scientific">Tegillarca granosa</name>
    <name type="common">Malaysian cockle</name>
    <name type="synonym">Anadara granosa</name>
    <dbReference type="NCBI Taxonomy" id="220873"/>
    <lineage>
        <taxon>Eukaryota</taxon>
        <taxon>Metazoa</taxon>
        <taxon>Spiralia</taxon>
        <taxon>Lophotrochozoa</taxon>
        <taxon>Mollusca</taxon>
        <taxon>Bivalvia</taxon>
        <taxon>Autobranchia</taxon>
        <taxon>Pteriomorphia</taxon>
        <taxon>Arcoida</taxon>
        <taxon>Arcoidea</taxon>
        <taxon>Arcidae</taxon>
        <taxon>Tegillarca</taxon>
    </lineage>
</organism>
<protein>
    <recommendedName>
        <fullName evidence="8">C2H2-type domain-containing protein</fullName>
    </recommendedName>
</protein>
<gene>
    <name evidence="9" type="ORF">KUTeg_017246</name>
</gene>
<dbReference type="InterPro" id="IPR036236">
    <property type="entry name" value="Znf_C2H2_sf"/>
</dbReference>
<dbReference type="InterPro" id="IPR050329">
    <property type="entry name" value="GLI_C2H2-zinc-finger"/>
</dbReference>
<feature type="domain" description="C2H2-type" evidence="8">
    <location>
        <begin position="50"/>
        <end position="80"/>
    </location>
</feature>
<sequence length="621" mass="70158">MEEEAHGPQSSWKTTADLIHVCSYSGCSKTFSRPNRLIIHLRTHTGEKPYICEVEGCVKQYARSAHLKRHQDTAHNIEGSPTDVPSKCCCPEDGCSLVFKNNQHLQRHCNFEGCGKTFNKHQHLKTHEFEHTKINPYLCPYEGCDLSFRIQSKLKRHLKVHSEYKCSECGKAFKQKQWLRQHKKIHSSSRELFACQWENCGRSYLDHRNLKAHIRSYHEGRRFACNHEGCDRKFVTEQKLKEHQQLHNGGRPPHKKRTKPKKPKSKTKKVAAKLLGLDPSVVCDIQMTSESELEIESANESKTAGKTTVVENSSDKTRAQNDEEISCTQNEICRSEIASHSQNSKYSTEDNKEHTKTDFTMSSSIDHQQNVETDVTLQFCKQPACTKNFGCSCATNNVCTIVTVQDLKTNENNHIESKSEKCLKSSCSLECALEAKDHAQVISLEKTSTQGQSCMANNCVTNSCCVQDNSCFTGKSAKESISSDGKILTGNNEKILTEINGMGFTGGNDGKYLTRNDGNKDSVIDVVLCGKGMNWNADLTSSLFEILCPALLSINASQKPSSLLFLLFVMCLFFVIFLLTIKNNIFILCIFNSRKNKSELLWSIIFFIIFFIISFIFFIGI</sequence>
<feature type="transmembrane region" description="Helical" evidence="7">
    <location>
        <begin position="562"/>
        <end position="579"/>
    </location>
</feature>
<evidence type="ECO:0000256" key="1">
    <source>
        <dbReference type="ARBA" id="ARBA00022723"/>
    </source>
</evidence>
<proteinExistence type="predicted"/>
<dbReference type="SUPFAM" id="SSF57667">
    <property type="entry name" value="beta-beta-alpha zinc fingers"/>
    <property type="match status" value="4"/>
</dbReference>
<evidence type="ECO:0000256" key="6">
    <source>
        <dbReference type="SAM" id="MobiDB-lite"/>
    </source>
</evidence>
<accession>A0ABQ9ENL2</accession>
<dbReference type="Gene3D" id="3.30.160.60">
    <property type="entry name" value="Classic Zinc Finger"/>
    <property type="match status" value="7"/>
</dbReference>
<evidence type="ECO:0000256" key="3">
    <source>
        <dbReference type="ARBA" id="ARBA00022771"/>
    </source>
</evidence>
<feature type="domain" description="C2H2-type" evidence="8">
    <location>
        <begin position="137"/>
        <end position="166"/>
    </location>
</feature>
<feature type="domain" description="C2H2-type" evidence="8">
    <location>
        <begin position="223"/>
        <end position="252"/>
    </location>
</feature>
<dbReference type="InterPro" id="IPR041042">
    <property type="entry name" value="Znf_Hakai"/>
</dbReference>
<keyword evidence="3 5" id="KW-0863">Zinc-finger</keyword>
<dbReference type="InterPro" id="IPR013087">
    <property type="entry name" value="Znf_C2H2_type"/>
</dbReference>
<dbReference type="PANTHER" id="PTHR19818:SF139">
    <property type="entry name" value="PAIR-RULE PROTEIN ODD-PAIRED"/>
    <property type="match status" value="1"/>
</dbReference>
<reference evidence="9 10" key="1">
    <citation type="submission" date="2022-12" db="EMBL/GenBank/DDBJ databases">
        <title>Chromosome-level genome of Tegillarca granosa.</title>
        <authorList>
            <person name="Kim J."/>
        </authorList>
    </citation>
    <scope>NUCLEOTIDE SEQUENCE [LARGE SCALE GENOMIC DNA]</scope>
    <source>
        <strain evidence="9">Teg-2019</strain>
        <tissue evidence="9">Adductor muscle</tissue>
    </source>
</reference>
<feature type="region of interest" description="Disordered" evidence="6">
    <location>
        <begin position="242"/>
        <end position="269"/>
    </location>
</feature>
<feature type="transmembrane region" description="Helical" evidence="7">
    <location>
        <begin position="600"/>
        <end position="620"/>
    </location>
</feature>
<dbReference type="Pfam" id="PF18408">
    <property type="entry name" value="zf_Hakai"/>
    <property type="match status" value="1"/>
</dbReference>
<feature type="domain" description="C2H2-type" evidence="8">
    <location>
        <begin position="164"/>
        <end position="191"/>
    </location>
</feature>
<dbReference type="PROSITE" id="PS50157">
    <property type="entry name" value="ZINC_FINGER_C2H2_2"/>
    <property type="match status" value="7"/>
</dbReference>
<comment type="caution">
    <text evidence="9">The sequence shown here is derived from an EMBL/GenBank/DDBJ whole genome shotgun (WGS) entry which is preliminary data.</text>
</comment>
<evidence type="ECO:0000256" key="7">
    <source>
        <dbReference type="SAM" id="Phobius"/>
    </source>
</evidence>
<feature type="region of interest" description="Disordered" evidence="6">
    <location>
        <begin position="295"/>
        <end position="321"/>
    </location>
</feature>
<dbReference type="PANTHER" id="PTHR19818">
    <property type="entry name" value="ZINC FINGER PROTEIN ZIC AND GLI"/>
    <property type="match status" value="1"/>
</dbReference>
<feature type="domain" description="C2H2-type" evidence="8">
    <location>
        <begin position="107"/>
        <end position="136"/>
    </location>
</feature>
<evidence type="ECO:0000256" key="2">
    <source>
        <dbReference type="ARBA" id="ARBA00022737"/>
    </source>
</evidence>
<keyword evidence="10" id="KW-1185">Reference proteome</keyword>
<evidence type="ECO:0000256" key="5">
    <source>
        <dbReference type="PROSITE-ProRule" id="PRU00042"/>
    </source>
</evidence>
<keyword evidence="1" id="KW-0479">Metal-binding</keyword>
<keyword evidence="4" id="KW-0862">Zinc</keyword>
<name>A0ABQ9ENL2_TEGGR</name>
<evidence type="ECO:0000313" key="9">
    <source>
        <dbReference type="EMBL" id="KAJ8305202.1"/>
    </source>
</evidence>
<feature type="domain" description="C2H2-type" evidence="8">
    <location>
        <begin position="193"/>
        <end position="223"/>
    </location>
</feature>
<keyword evidence="7" id="KW-0472">Membrane</keyword>
<evidence type="ECO:0000313" key="10">
    <source>
        <dbReference type="Proteomes" id="UP001217089"/>
    </source>
</evidence>
<evidence type="ECO:0000256" key="4">
    <source>
        <dbReference type="ARBA" id="ARBA00022833"/>
    </source>
</evidence>
<keyword evidence="7" id="KW-1133">Transmembrane helix</keyword>